<reference evidence="2 3" key="1">
    <citation type="submission" date="2024-01" db="EMBL/GenBank/DDBJ databases">
        <title>The genomes of 5 underutilized Papilionoideae crops provide insights into root nodulation and disease resistanc.</title>
        <authorList>
            <person name="Jiang F."/>
        </authorList>
    </citation>
    <scope>NUCLEOTIDE SEQUENCE [LARGE SCALE GENOMIC DNA]</scope>
    <source>
        <strain evidence="2">LVBAO_FW01</strain>
        <tissue evidence="2">Leaves</tissue>
    </source>
</reference>
<feature type="region of interest" description="Disordered" evidence="1">
    <location>
        <begin position="1"/>
        <end position="30"/>
    </location>
</feature>
<protein>
    <submittedName>
        <fullName evidence="2">Uncharacterized protein</fullName>
    </submittedName>
</protein>
<name>A0AAN9KGM1_CANGL</name>
<sequence>MATAIGSGNGKSGYRKATRGPCESRNEKRGWSQPTYLVLQTRMAGDLHATTDTLVYRLSLPRGNVSIFAWNGHSLCAGVLCLDRRSLQCSSFYLAIGILADASPRDE</sequence>
<comment type="caution">
    <text evidence="2">The sequence shown here is derived from an EMBL/GenBank/DDBJ whole genome shotgun (WGS) entry which is preliminary data.</text>
</comment>
<dbReference type="EMBL" id="JAYMYQ010000008">
    <property type="protein sequence ID" value="KAK7315802.1"/>
    <property type="molecule type" value="Genomic_DNA"/>
</dbReference>
<keyword evidence="3" id="KW-1185">Reference proteome</keyword>
<accession>A0AAN9KGM1</accession>
<dbReference type="Proteomes" id="UP001367508">
    <property type="component" value="Unassembled WGS sequence"/>
</dbReference>
<proteinExistence type="predicted"/>
<evidence type="ECO:0000313" key="3">
    <source>
        <dbReference type="Proteomes" id="UP001367508"/>
    </source>
</evidence>
<evidence type="ECO:0000313" key="2">
    <source>
        <dbReference type="EMBL" id="KAK7315802.1"/>
    </source>
</evidence>
<gene>
    <name evidence="2" type="ORF">VNO77_34380</name>
</gene>
<dbReference type="AlphaFoldDB" id="A0AAN9KGM1"/>
<organism evidence="2 3">
    <name type="scientific">Canavalia gladiata</name>
    <name type="common">Sword bean</name>
    <name type="synonym">Dolichos gladiatus</name>
    <dbReference type="NCBI Taxonomy" id="3824"/>
    <lineage>
        <taxon>Eukaryota</taxon>
        <taxon>Viridiplantae</taxon>
        <taxon>Streptophyta</taxon>
        <taxon>Embryophyta</taxon>
        <taxon>Tracheophyta</taxon>
        <taxon>Spermatophyta</taxon>
        <taxon>Magnoliopsida</taxon>
        <taxon>eudicotyledons</taxon>
        <taxon>Gunneridae</taxon>
        <taxon>Pentapetalae</taxon>
        <taxon>rosids</taxon>
        <taxon>fabids</taxon>
        <taxon>Fabales</taxon>
        <taxon>Fabaceae</taxon>
        <taxon>Papilionoideae</taxon>
        <taxon>50 kb inversion clade</taxon>
        <taxon>NPAAA clade</taxon>
        <taxon>indigoferoid/millettioid clade</taxon>
        <taxon>Phaseoleae</taxon>
        <taxon>Canavalia</taxon>
    </lineage>
</organism>
<evidence type="ECO:0000256" key="1">
    <source>
        <dbReference type="SAM" id="MobiDB-lite"/>
    </source>
</evidence>